<dbReference type="GO" id="GO:0005737">
    <property type="term" value="C:cytoplasm"/>
    <property type="evidence" value="ECO:0007669"/>
    <property type="project" value="UniProtKB-SubCell"/>
</dbReference>
<dbReference type="SUPFAM" id="SSF53671">
    <property type="entry name" value="Aspartate/ornithine carbamoyltransferase"/>
    <property type="match status" value="1"/>
</dbReference>
<feature type="binding site" evidence="6">
    <location>
        <begin position="273"/>
        <end position="274"/>
    </location>
    <ligand>
        <name>carbamoyl phosphate</name>
        <dbReference type="ChEBI" id="CHEBI:58228"/>
    </ligand>
</feature>
<dbReference type="InterPro" id="IPR006132">
    <property type="entry name" value="Asp/Orn_carbamoyltranf_P-bd"/>
</dbReference>
<feature type="binding site" evidence="6">
    <location>
        <position position="318"/>
    </location>
    <ligand>
        <name>carbamoyl phosphate</name>
        <dbReference type="ChEBI" id="CHEBI:58228"/>
    </ligand>
</feature>
<dbReference type="KEGG" id="hcr:X271_00225"/>
<evidence type="ECO:0000256" key="1">
    <source>
        <dbReference type="ARBA" id="ARBA00003822"/>
    </source>
</evidence>
<dbReference type="Gene3D" id="3.40.50.1370">
    <property type="entry name" value="Aspartate/ornithine carbamoyltransferase"/>
    <property type="match status" value="2"/>
</dbReference>
<feature type="binding site" evidence="6">
    <location>
        <position position="232"/>
    </location>
    <ligand>
        <name>L-ornithine</name>
        <dbReference type="ChEBI" id="CHEBI:46911"/>
    </ligand>
</feature>
<gene>
    <name evidence="9" type="primary">argF</name>
    <name evidence="9" type="ORF">X271_00225</name>
</gene>
<evidence type="ECO:0000256" key="3">
    <source>
        <dbReference type="ARBA" id="ARBA00013007"/>
    </source>
</evidence>
<feature type="binding site" evidence="6">
    <location>
        <begin position="59"/>
        <end position="62"/>
    </location>
    <ligand>
        <name>carbamoyl phosphate</name>
        <dbReference type="ChEBI" id="CHEBI:58228"/>
    </ligand>
</feature>
<dbReference type="EMBL" id="CP006932">
    <property type="protein sequence ID" value="AHK22334.1"/>
    <property type="molecule type" value="Genomic_DNA"/>
</dbReference>
<dbReference type="HOGENOM" id="CLU_043846_3_1_14"/>
<evidence type="ECO:0000259" key="8">
    <source>
        <dbReference type="Pfam" id="PF02729"/>
    </source>
</evidence>
<sequence length="330" mass="37282">MTINLKNRSILTVADLTTEEVKYLLNLSQDLKKAKKSGKETSEYKKSNKNIAVIMQKTSTRTRSAFEVAAMNLGIGTTYISGSDSQMGIKESMEDTAKVMGRFYDGIAFRGFKHQDVEILAKNAGVPVWNALTDKWHPTQMFADYLTVLENFKTTKVKFVFFGDAKNNMGNSLVVMSAHMGAHFVGCAPKTYWPSDEVIKKANEIAKKTGAKIEFTEDPMIASKDADVLYTDIWVSMGEPDEVWKKRIHDLKPYQINKKLMNNAKKTAIFMHCLPSYHDLNTDIAKEISKKFGLKEFEVTDEVFRSNQSKVFDEAENRMHTIKAIIAATI</sequence>
<dbReference type="InterPro" id="IPR024904">
    <property type="entry name" value="OTCase_ArgI"/>
</dbReference>
<dbReference type="InterPro" id="IPR002292">
    <property type="entry name" value="Orn/put_carbamltrans"/>
</dbReference>
<dbReference type="FunFam" id="3.40.50.1370:FF:000008">
    <property type="entry name" value="Ornithine carbamoyltransferase"/>
    <property type="match status" value="1"/>
</dbReference>
<accession>W8GEW4</accession>
<keyword evidence="6" id="KW-0963">Cytoplasm</keyword>
<feature type="binding site" evidence="6">
    <location>
        <position position="110"/>
    </location>
    <ligand>
        <name>carbamoyl phosphate</name>
        <dbReference type="ChEBI" id="CHEBI:58228"/>
    </ligand>
</feature>
<dbReference type="GO" id="GO:0004585">
    <property type="term" value="F:ornithine carbamoyltransferase activity"/>
    <property type="evidence" value="ECO:0007669"/>
    <property type="project" value="UniProtKB-UniRule"/>
</dbReference>
<feature type="binding site" evidence="6">
    <location>
        <position position="168"/>
    </location>
    <ligand>
        <name>L-ornithine</name>
        <dbReference type="ChEBI" id="CHEBI:46911"/>
    </ligand>
</feature>
<dbReference type="OrthoDB" id="9802587at2"/>
<comment type="subcellular location">
    <subcellularLocation>
        <location evidence="6">Cytoplasm</location>
    </subcellularLocation>
</comment>
<feature type="binding site" evidence="6">
    <location>
        <begin position="236"/>
        <end position="237"/>
    </location>
    <ligand>
        <name>L-ornithine</name>
        <dbReference type="ChEBI" id="CHEBI:46911"/>
    </ligand>
</feature>
<keyword evidence="10" id="KW-1185">Reference proteome</keyword>
<dbReference type="PANTHER" id="PTHR45753">
    <property type="entry name" value="ORNITHINE CARBAMOYLTRANSFERASE, MITOCHONDRIAL"/>
    <property type="match status" value="1"/>
</dbReference>
<evidence type="ECO:0000256" key="5">
    <source>
        <dbReference type="ARBA" id="ARBA00048772"/>
    </source>
</evidence>
<feature type="binding site" evidence="6">
    <location>
        <position position="86"/>
    </location>
    <ligand>
        <name>carbamoyl phosphate</name>
        <dbReference type="ChEBI" id="CHEBI:58228"/>
    </ligand>
</feature>
<dbReference type="GO" id="GO:0042450">
    <property type="term" value="P:L-arginine biosynthetic process via ornithine"/>
    <property type="evidence" value="ECO:0007669"/>
    <property type="project" value="UniProtKB-UniRule"/>
</dbReference>
<comment type="similarity">
    <text evidence="2 6">Belongs to the aspartate/ornithine carbamoyltransferase superfamily. OTCase family.</text>
</comment>
<evidence type="ECO:0000256" key="2">
    <source>
        <dbReference type="ARBA" id="ARBA00007805"/>
    </source>
</evidence>
<feature type="binding site" evidence="6">
    <location>
        <begin position="137"/>
        <end position="140"/>
    </location>
    <ligand>
        <name>carbamoyl phosphate</name>
        <dbReference type="ChEBI" id="CHEBI:58228"/>
    </ligand>
</feature>
<dbReference type="HAMAP" id="MF_01109">
    <property type="entry name" value="OTCase"/>
    <property type="match status" value="1"/>
</dbReference>
<comment type="function">
    <text evidence="1">Reversibly catalyzes the transfer of the carbamoyl group from carbamoyl phosphate (CP) to the N(epsilon) atom of ornithine (ORN) to produce L-citrulline.</text>
</comment>
<dbReference type="PRINTS" id="PR00102">
    <property type="entry name" value="OTCASE"/>
</dbReference>
<dbReference type="PRINTS" id="PR00100">
    <property type="entry name" value="AOTCASE"/>
</dbReference>
<dbReference type="Pfam" id="PF02729">
    <property type="entry name" value="OTCace_N"/>
    <property type="match status" value="1"/>
</dbReference>
<dbReference type="STRING" id="1427984.X271_00225"/>
<dbReference type="InterPro" id="IPR036901">
    <property type="entry name" value="Asp/Orn_carbamoylTrfase_sf"/>
</dbReference>
<dbReference type="Pfam" id="PF00185">
    <property type="entry name" value="OTCace"/>
    <property type="match status" value="1"/>
</dbReference>
<dbReference type="InterPro" id="IPR006130">
    <property type="entry name" value="Asp/Orn_carbamoylTrfase"/>
</dbReference>
<protein>
    <recommendedName>
        <fullName evidence="3 6">Ornithine carbamoyltransferase</fullName>
        <shortName evidence="6">OTCase</shortName>
        <ecNumber evidence="3 6">2.1.3.3</ecNumber>
    </recommendedName>
</protein>
<name>W8GEW4_9MOLU</name>
<organism evidence="9 10">
    <name type="scientific">Candidatus Hepatoplasma crinochetorum Av</name>
    <dbReference type="NCBI Taxonomy" id="1427984"/>
    <lineage>
        <taxon>Bacteria</taxon>
        <taxon>Bacillati</taxon>
        <taxon>Mycoplasmatota</taxon>
        <taxon>Mollicutes</taxon>
        <taxon>Candidatus Hepatoplasmataceae</taxon>
        <taxon>Candidatus Hepatoplasma</taxon>
    </lineage>
</organism>
<comment type="catalytic activity">
    <reaction evidence="5 6">
        <text>carbamoyl phosphate + L-ornithine = L-citrulline + phosphate + H(+)</text>
        <dbReference type="Rhea" id="RHEA:19513"/>
        <dbReference type="ChEBI" id="CHEBI:15378"/>
        <dbReference type="ChEBI" id="CHEBI:43474"/>
        <dbReference type="ChEBI" id="CHEBI:46911"/>
        <dbReference type="ChEBI" id="CHEBI:57743"/>
        <dbReference type="ChEBI" id="CHEBI:58228"/>
        <dbReference type="EC" id="2.1.3.3"/>
    </reaction>
</comment>
<evidence type="ECO:0000313" key="9">
    <source>
        <dbReference type="EMBL" id="AHK22334.1"/>
    </source>
</evidence>
<evidence type="ECO:0000256" key="6">
    <source>
        <dbReference type="HAMAP-Rule" id="MF_01109"/>
    </source>
</evidence>
<dbReference type="NCBIfam" id="TIGR00658">
    <property type="entry name" value="orni_carb_tr"/>
    <property type="match status" value="1"/>
</dbReference>
<proteinExistence type="inferred from homology"/>
<dbReference type="PANTHER" id="PTHR45753:SF2">
    <property type="entry name" value="ORNITHINE CARBAMOYLTRANSFERASE"/>
    <property type="match status" value="1"/>
</dbReference>
<feature type="domain" description="Aspartate/ornithine carbamoyltransferase carbamoyl-P binding" evidence="8">
    <location>
        <begin position="8"/>
        <end position="150"/>
    </location>
</feature>
<evidence type="ECO:0000256" key="4">
    <source>
        <dbReference type="ARBA" id="ARBA00022679"/>
    </source>
</evidence>
<keyword evidence="4 6" id="KW-0808">Transferase</keyword>
<dbReference type="InterPro" id="IPR006131">
    <property type="entry name" value="Asp_carbamoyltransf_Asp/Orn-bd"/>
</dbReference>
<dbReference type="PATRIC" id="fig|1427984.3.peg.212"/>
<dbReference type="Proteomes" id="UP000019450">
    <property type="component" value="Chromosome"/>
</dbReference>
<dbReference type="GO" id="GO:0016597">
    <property type="term" value="F:amino acid binding"/>
    <property type="evidence" value="ECO:0007669"/>
    <property type="project" value="InterPro"/>
</dbReference>
<dbReference type="GO" id="GO:0019240">
    <property type="term" value="P:citrulline biosynthetic process"/>
    <property type="evidence" value="ECO:0007669"/>
    <property type="project" value="TreeGrafter"/>
</dbReference>
<dbReference type="RefSeq" id="WP_025208634.1">
    <property type="nucleotide sequence ID" value="NZ_CP006932.1"/>
</dbReference>
<feature type="domain" description="Aspartate/ornithine carbamoyltransferase Asp/Orn-binding" evidence="7">
    <location>
        <begin position="156"/>
        <end position="328"/>
    </location>
</feature>
<dbReference type="EC" id="2.1.3.3" evidence="3 6"/>
<evidence type="ECO:0000313" key="10">
    <source>
        <dbReference type="Proteomes" id="UP000019450"/>
    </source>
</evidence>
<dbReference type="eggNOG" id="COG0078">
    <property type="taxonomic scope" value="Bacteria"/>
</dbReference>
<dbReference type="AlphaFoldDB" id="W8GEW4"/>
<reference evidence="9 10" key="1">
    <citation type="journal article" date="2014" name="Genome Biol. Evol.">
        <title>Phylogenomics of "Candidatus Hepatoplasma crinochetorum," a Lineage of Mollicutes Associated with Noninsect Arthropods.</title>
        <authorList>
            <person name="Leclercq S."/>
            <person name="Dittmer J."/>
            <person name="Bouchon D."/>
            <person name="Cordaux R."/>
        </authorList>
    </citation>
    <scope>NUCLEOTIDE SEQUENCE [LARGE SCALE GENOMIC DNA]</scope>
    <source>
        <strain evidence="9 10">Av</strain>
    </source>
</reference>
<evidence type="ECO:0000259" key="7">
    <source>
        <dbReference type="Pfam" id="PF00185"/>
    </source>
</evidence>